<dbReference type="EMBL" id="LR796254">
    <property type="protein sequence ID" value="CAB4131911.1"/>
    <property type="molecule type" value="Genomic_DNA"/>
</dbReference>
<feature type="region of interest" description="Disordered" evidence="1">
    <location>
        <begin position="290"/>
        <end position="360"/>
    </location>
</feature>
<sequence>MAYMMSDMAAGSTAVEQLQKNVAEAPYIQDLTKASAERKIQEDRLAKQYAPEMMAAKAEEEQMRLQTARLQKLATETAYKADTESTRQLQQWLQTDEGKKASDLDVTKKAASLKMHMGLTEEGAKLYEKAEKIQAQELASQTKQVAQDNDTIAKAAVVLDAVPPEKIEEFFGRLPEEQKKLILKQVGDDNWNKATGEEKKKIVDRLFLNAKGQLTEQLKAIELEKTKLITKNRLDIENNKEAAAENLKNMTLASAEKIAAEKVAGALKLEEQKSADKIKQIEATHTAKVQELTQKHTDEMDKLKQQTVDKKELEDAKSKHAKELEDLKAKHKKEVETIRESGKTTRADKAEAGKTDRAEKKTDVKDAAFYMKEHDKIVKAGQEQEKVLQEKVNAAQKLLEESKTASWYEPKAYKEDKRTKAYTSSVNELNKFRQQLIQKEIDTFENAPNFSKKDEILRKLKQSLAAVDTPPVNKEPAPAKAEALKPAPAKDATSNKYTQDNPAKPTSKEEYDKLPPNSYYMQDGVVKRKKG</sequence>
<organism evidence="2">
    <name type="scientific">uncultured Caudovirales phage</name>
    <dbReference type="NCBI Taxonomy" id="2100421"/>
    <lineage>
        <taxon>Viruses</taxon>
        <taxon>Duplodnaviria</taxon>
        <taxon>Heunggongvirae</taxon>
        <taxon>Uroviricota</taxon>
        <taxon>Caudoviricetes</taxon>
        <taxon>Peduoviridae</taxon>
        <taxon>Maltschvirus</taxon>
        <taxon>Maltschvirus maltsch</taxon>
    </lineage>
</organism>
<protein>
    <submittedName>
        <fullName evidence="2">Uncharacterized protein</fullName>
    </submittedName>
</protein>
<evidence type="ECO:0000256" key="1">
    <source>
        <dbReference type="SAM" id="MobiDB-lite"/>
    </source>
</evidence>
<feature type="compositionally biased region" description="Basic and acidic residues" evidence="1">
    <location>
        <begin position="293"/>
        <end position="360"/>
    </location>
</feature>
<name>A0A6J5LCA5_9CAUD</name>
<gene>
    <name evidence="2" type="ORF">UFOVP135_14</name>
</gene>
<evidence type="ECO:0000313" key="2">
    <source>
        <dbReference type="EMBL" id="CAB4131911.1"/>
    </source>
</evidence>
<reference evidence="2" key="1">
    <citation type="submission" date="2020-04" db="EMBL/GenBank/DDBJ databases">
        <authorList>
            <person name="Chiriac C."/>
            <person name="Salcher M."/>
            <person name="Ghai R."/>
            <person name="Kavagutti S V."/>
        </authorList>
    </citation>
    <scope>NUCLEOTIDE SEQUENCE</scope>
</reference>
<accession>A0A6J5LCA5</accession>
<feature type="region of interest" description="Disordered" evidence="1">
    <location>
        <begin position="464"/>
        <end position="531"/>
    </location>
</feature>
<feature type="compositionally biased region" description="Low complexity" evidence="1">
    <location>
        <begin position="474"/>
        <end position="492"/>
    </location>
</feature>
<proteinExistence type="predicted"/>